<keyword evidence="4" id="KW-0106">Calcium</keyword>
<gene>
    <name evidence="7" type="ORF">EAW56_06940</name>
</gene>
<evidence type="ECO:0008006" key="9">
    <source>
        <dbReference type="Google" id="ProtNLM"/>
    </source>
</evidence>
<comment type="caution">
    <text evidence="7">The sequence shown here is derived from an EMBL/GenBank/DDBJ whole genome shotgun (WGS) entry which is preliminary data.</text>
</comment>
<dbReference type="RefSeq" id="WP_425267107.1">
    <property type="nucleotide sequence ID" value="NZ_RDRE01000009.1"/>
</dbReference>
<feature type="compositionally biased region" description="Basic and acidic residues" evidence="5">
    <location>
        <begin position="793"/>
        <end position="816"/>
    </location>
</feature>
<comment type="subcellular location">
    <subcellularLocation>
        <location evidence="1">Secreted</location>
    </subcellularLocation>
</comment>
<keyword evidence="8" id="KW-1185">Reference proteome</keyword>
<dbReference type="InterPro" id="IPR059100">
    <property type="entry name" value="TSP3_bac"/>
</dbReference>
<dbReference type="Proteomes" id="UP000266886">
    <property type="component" value="Unassembled WGS sequence"/>
</dbReference>
<evidence type="ECO:0000256" key="2">
    <source>
        <dbReference type="ARBA" id="ARBA00022525"/>
    </source>
</evidence>
<sequence>MKKHNVARRRGTSIAAAALSLALVAPFAQPVAAPTTVQMAQAAEITDADGNYIPAASGRINDNGEEDGLLYAGLVPEFTDAQQNNPQYVFKVPHLRKAIWNTGKTPKGDTDANGQYIRFRDEALYSQIARIELVGTEGDAQGSFTKRDPKGSEWGLKFENTRNFPGASGAPYASYIQIFLKNGKKIEDLGLPAEGSQVDYYWVRKDGRIFNNSVQHVNIVGKNQLAQVDGVPSNTFEGTGKNVYQDGISKQLKYDQEKGSIKSTTTATMAIRNFGGNSYWNWILNEYISPDVAKHITDVTVYKSDMEGNPVKGAKKWKMDFDKETGFATTATRPELSYVPHGTDIDPKTKDQVWVNMDSIVGIPANATGSFTIEYQLEEGAENLANSPYGKRIDTTSWISVDFTDKWPKALPNDEKQDGGAKPTLLRSTLKSDFLNIADSDGDGLTNDYERELGTDSSAVDTDGDGIRDDVEVLTDDTDPVDAKSFKPAAPKPASDQVLPSIESLSGTIKREQDKDTQGKDIPLLDVTNADAAPVKIVAVPTGKLGEDEDGNLNYEDADAIAVASLDDAAAIEKGEFKSGKLKLEDGTEYTLVAESPNGERTKGGAFKATDAPTETPAPSITDGSATDEVVADGSEKALDDKVKDPTDGMTGDVLDKDGNPIKDATVTVDPDTGEIKVSVPEGTASQDGTVVVKDKDGKPVGDPIDVKITKPKDETPAPSITDGSATDEVVADGSEKALDDKVKDPTDGMTGDVLDKDGNPIKDATVTVDPDTGEIKVSVPEGTASQDGTVVVKDKDGKPVGDPIDVKITKPKDETPTTSVEGVENPSEVKPTDEEQSTGVKVNNPEGTTVTATDED</sequence>
<feature type="compositionally biased region" description="Low complexity" evidence="5">
    <location>
        <begin position="486"/>
        <end position="495"/>
    </location>
</feature>
<organism evidence="7 8">
    <name type="scientific">Corynebacterium gottingense</name>
    <dbReference type="NCBI Taxonomy" id="2041036"/>
    <lineage>
        <taxon>Bacteria</taxon>
        <taxon>Bacillati</taxon>
        <taxon>Actinomycetota</taxon>
        <taxon>Actinomycetes</taxon>
        <taxon>Mycobacteriales</taxon>
        <taxon>Corynebacteriaceae</taxon>
        <taxon>Corynebacterium</taxon>
    </lineage>
</organism>
<feature type="compositionally biased region" description="Basic and acidic residues" evidence="5">
    <location>
        <begin position="693"/>
        <end position="716"/>
    </location>
</feature>
<dbReference type="EMBL" id="RDRE01000009">
    <property type="protein sequence ID" value="RMD19044.1"/>
    <property type="molecule type" value="Genomic_DNA"/>
</dbReference>
<feature type="signal peptide" evidence="6">
    <location>
        <begin position="1"/>
        <end position="28"/>
    </location>
</feature>
<accession>A0ABX9UIZ9</accession>
<evidence type="ECO:0000256" key="3">
    <source>
        <dbReference type="ARBA" id="ARBA00022729"/>
    </source>
</evidence>
<evidence type="ECO:0000256" key="1">
    <source>
        <dbReference type="ARBA" id="ARBA00004613"/>
    </source>
</evidence>
<keyword evidence="3 6" id="KW-0732">Signal</keyword>
<reference evidence="7 8" key="1">
    <citation type="submission" date="2018-10" db="EMBL/GenBank/DDBJ databases">
        <title>Whole genome sequence of Corynebacterium gottingense DSM 130494T.</title>
        <authorList>
            <person name="Bernier A.-M."/>
            <person name="Bernard K."/>
        </authorList>
    </citation>
    <scope>NUCLEOTIDE SEQUENCE [LARGE SCALE GENOMIC DNA]</scope>
    <source>
        <strain evidence="7 8">DSM 103494</strain>
    </source>
</reference>
<feature type="region of interest" description="Disordered" evidence="5">
    <location>
        <begin position="593"/>
        <end position="857"/>
    </location>
</feature>
<feature type="compositionally biased region" description="Polar residues" evidence="5">
    <location>
        <begin position="838"/>
        <end position="857"/>
    </location>
</feature>
<feature type="non-terminal residue" evidence="7">
    <location>
        <position position="857"/>
    </location>
</feature>
<proteinExistence type="predicted"/>
<feature type="compositionally biased region" description="Basic and acidic residues" evidence="5">
    <location>
        <begin position="734"/>
        <end position="747"/>
    </location>
</feature>
<evidence type="ECO:0000313" key="8">
    <source>
        <dbReference type="Proteomes" id="UP000266886"/>
    </source>
</evidence>
<evidence type="ECO:0000256" key="5">
    <source>
        <dbReference type="SAM" id="MobiDB-lite"/>
    </source>
</evidence>
<evidence type="ECO:0000256" key="4">
    <source>
        <dbReference type="ARBA" id="ARBA00022837"/>
    </source>
</evidence>
<dbReference type="Pfam" id="PF18884">
    <property type="entry name" value="TSP3_bac"/>
    <property type="match status" value="2"/>
</dbReference>
<evidence type="ECO:0000313" key="7">
    <source>
        <dbReference type="EMBL" id="RMD19044.1"/>
    </source>
</evidence>
<feature type="region of interest" description="Disordered" evidence="5">
    <location>
        <begin position="441"/>
        <end position="497"/>
    </location>
</feature>
<evidence type="ECO:0000256" key="6">
    <source>
        <dbReference type="SAM" id="SignalP"/>
    </source>
</evidence>
<feature type="compositionally biased region" description="Basic and acidic residues" evidence="5">
    <location>
        <begin position="634"/>
        <end position="647"/>
    </location>
</feature>
<name>A0ABX9UIZ9_9CORY</name>
<protein>
    <recommendedName>
        <fullName evidence="9">Cell surface protein</fullName>
    </recommendedName>
</protein>
<feature type="chain" id="PRO_5046327764" description="Cell surface protein" evidence="6">
    <location>
        <begin position="29"/>
        <end position="857"/>
    </location>
</feature>
<keyword evidence="2" id="KW-0964">Secreted</keyword>